<keyword evidence="2" id="KW-0819">tRNA processing</keyword>
<evidence type="ECO:0000256" key="1">
    <source>
        <dbReference type="ARBA" id="ARBA00010409"/>
    </source>
</evidence>
<evidence type="ECO:0008006" key="8">
    <source>
        <dbReference type="Google" id="ProtNLM"/>
    </source>
</evidence>
<feature type="domain" description="tRNA (32-2'-O)-methyltransferase regulator THADA-like C-terminal TPR repeats region" evidence="5">
    <location>
        <begin position="1486"/>
        <end position="1558"/>
    </location>
</feature>
<comment type="caution">
    <text evidence="6">The sequence shown here is derived from an EMBL/GenBank/DDBJ whole genome shotgun (WGS) entry which is preliminary data.</text>
</comment>
<dbReference type="Pfam" id="PF10350">
    <property type="entry name" value="DUF2428"/>
    <property type="match status" value="1"/>
</dbReference>
<dbReference type="EMBL" id="JANBPU010000004">
    <property type="protein sequence ID" value="KAJ1921540.1"/>
    <property type="molecule type" value="Genomic_DNA"/>
</dbReference>
<dbReference type="SUPFAM" id="SSF48371">
    <property type="entry name" value="ARM repeat"/>
    <property type="match status" value="2"/>
</dbReference>
<dbReference type="InterPro" id="IPR056843">
    <property type="entry name" value="THADA-like_TPR"/>
</dbReference>
<proteinExistence type="inferred from homology"/>
<gene>
    <name evidence="6" type="ORF">H4219_000577</name>
</gene>
<dbReference type="Pfam" id="PF25151">
    <property type="entry name" value="TPR_Trm732_C"/>
    <property type="match status" value="2"/>
</dbReference>
<name>A0A9W8A396_9FUNG</name>
<organism evidence="6 7">
    <name type="scientific">Mycoemilia scoparia</name>
    <dbReference type="NCBI Taxonomy" id="417184"/>
    <lineage>
        <taxon>Eukaryota</taxon>
        <taxon>Fungi</taxon>
        <taxon>Fungi incertae sedis</taxon>
        <taxon>Zoopagomycota</taxon>
        <taxon>Kickxellomycotina</taxon>
        <taxon>Kickxellomycetes</taxon>
        <taxon>Kickxellales</taxon>
        <taxon>Kickxellaceae</taxon>
        <taxon>Mycoemilia</taxon>
    </lineage>
</organism>
<feature type="domain" description="tRNA (32-2'-O)-methyltransferase regulator THADA-like C-terminal TPR repeats region" evidence="5">
    <location>
        <begin position="1340"/>
        <end position="1436"/>
    </location>
</feature>
<keyword evidence="7" id="KW-1185">Reference proteome</keyword>
<evidence type="ECO:0000256" key="2">
    <source>
        <dbReference type="ARBA" id="ARBA00022694"/>
    </source>
</evidence>
<dbReference type="PANTHER" id="PTHR14387">
    <property type="entry name" value="THADA/DEATH RECEPTOR INTERACTING PROTEIN"/>
    <property type="match status" value="1"/>
</dbReference>
<feature type="domain" description="tRNA (32-2'-O)-methyltransferase regulator THADA-like TPR repeats region" evidence="4">
    <location>
        <begin position="601"/>
        <end position="866"/>
    </location>
</feature>
<dbReference type="OrthoDB" id="73997at2759"/>
<protein>
    <recommendedName>
        <fullName evidence="8">DUF2428 domain-containing protein</fullName>
    </recommendedName>
</protein>
<evidence type="ECO:0000259" key="4">
    <source>
        <dbReference type="Pfam" id="PF25150"/>
    </source>
</evidence>
<dbReference type="InterPro" id="IPR051954">
    <property type="entry name" value="tRNA_methyltransferase_THADA"/>
</dbReference>
<dbReference type="Proteomes" id="UP001150538">
    <property type="component" value="Unassembled WGS sequence"/>
</dbReference>
<evidence type="ECO:0000259" key="3">
    <source>
        <dbReference type="Pfam" id="PF10350"/>
    </source>
</evidence>
<dbReference type="InterPro" id="IPR016024">
    <property type="entry name" value="ARM-type_fold"/>
</dbReference>
<dbReference type="GO" id="GO:0030488">
    <property type="term" value="P:tRNA methylation"/>
    <property type="evidence" value="ECO:0007669"/>
    <property type="project" value="TreeGrafter"/>
</dbReference>
<feature type="domain" description="DUF2428" evidence="3">
    <location>
        <begin position="1028"/>
        <end position="1338"/>
    </location>
</feature>
<evidence type="ECO:0000313" key="7">
    <source>
        <dbReference type="Proteomes" id="UP001150538"/>
    </source>
</evidence>
<dbReference type="Pfam" id="PF25150">
    <property type="entry name" value="TPR_Trm732"/>
    <property type="match status" value="1"/>
</dbReference>
<comment type="similarity">
    <text evidence="1">Belongs to the THADA family.</text>
</comment>
<dbReference type="InterPro" id="IPR019442">
    <property type="entry name" value="THADA/TRM732_DUF2428"/>
</dbReference>
<dbReference type="GO" id="GO:0005829">
    <property type="term" value="C:cytosol"/>
    <property type="evidence" value="ECO:0007669"/>
    <property type="project" value="TreeGrafter"/>
</dbReference>
<dbReference type="InterPro" id="IPR056842">
    <property type="entry name" value="THADA-like_TPR_C"/>
</dbReference>
<reference evidence="6" key="1">
    <citation type="submission" date="2022-07" db="EMBL/GenBank/DDBJ databases">
        <title>Phylogenomic reconstructions and comparative analyses of Kickxellomycotina fungi.</title>
        <authorList>
            <person name="Reynolds N.K."/>
            <person name="Stajich J.E."/>
            <person name="Barry K."/>
            <person name="Grigoriev I.V."/>
            <person name="Crous P."/>
            <person name="Smith M.E."/>
        </authorList>
    </citation>
    <scope>NUCLEOTIDE SEQUENCE</scope>
    <source>
        <strain evidence="6">NBRC 100468</strain>
    </source>
</reference>
<dbReference type="PANTHER" id="PTHR14387:SF0">
    <property type="entry name" value="DUF2428 DOMAIN-CONTAINING PROTEIN"/>
    <property type="match status" value="1"/>
</dbReference>
<evidence type="ECO:0000313" key="6">
    <source>
        <dbReference type="EMBL" id="KAJ1921540.1"/>
    </source>
</evidence>
<sequence length="2203" mass="247683">MGRLTKNKALRKTQRYPVTIPTTWESVLEPFTRPFSNAKLEYNDSKLAPAIPLERFKVLELTNDKSWPKEPQSVNEYMFLAIKQFSKLSRTGTATWDQQSKCVKDIETTTDLPEYVEIFQQGSLQQQSQMFHSLFSNEVGSYALSKHAADIMVFIIEKLQLVVEKLNKIGHKSKHVSDRGNSEKPGTMAILAYQDDCMQAIRCLFRYFHEPGKLGQILERSVANVHQDQKSIFFKTIRLFYVLLWDILNNSSLPLEPRQIAAMCIIAFLDDTSQPPLHRAKKICSKLLGKDFIDGLSGSKSTDDQTSGAASKLPNEWVLSEEEDKNYSLDLSDSIALLCLSRATVCHAKTETLLCVLQSEKCGNMEPRLLHELIFTNIASVCGRLQLSPSVKVLAFDSMALWQRFTTRLLLSAIFFNSKDNKHSKDTQIDVALYTSEELIELQSAEDVDLILELCHRIMAFQSERILGYLVGFWEDPMDAVQSQTKAVFESLLSLGSLINHTNMAKDGTTFNEKVLEHVLSLDWGRKIKYSLLAVLCSRLGANVLVKNQRDIIERCLGNMSEVMLAPRIALFLEAYIAHQKKEIEEIKDTQDMKDSEAEYVERWAVALSSAMLTGNGPQFRMLERHIIPLVLRVFPSIMHLLIETFTANVTEASDYLLHQHALITILYSIRRLNIMTLDMIFESTEKSYGIDLMSILKQAVNIPSWEARANLLGLLCESKKLTIPISPLEAELLEAILVASTNPPSADYRQRQYSALIRLSTRMVASSSQLSKIIDSRKPQKERDEAKETVDRTHQIIKRWLDLAIKCLHPSAGFATVANGLSWLDIIVQHFDPSRPLLTIHVAIPFDVGLSDQELIQSLLYVLLDHKYEANCCSAFDLLMRWPISPPGSDKSDTSKHFTDTMLISNLIDRGLQKVNSARADDSSSGSMVLQWIFKRFVLSEGIHITFPNRYSILSPSESENQNPVLKFVMGILALVERSLEKAKINLLDASRNYPIHGLLSILCNIIEEIDFTSKAIQNCTEEWKSLLDRMLSVTEEASNLVMEVLTNPSPEGNVPSSFREMETKIDEILKGKDEFGDNSEDPELDDINDIGDDVDISGLEGAIGPKHQIILSYCWRVVKEYAALLCIATTHPPSDDYQELPGSGKIMSSGKGSKGVSPIVRSEKIVWAGKRLQTLLTSIRHRGAFMAVFPWFTRVCERLWSSPKSELNSCLVDWLAQCLDTIHIGDVSVTRRSAGWPLFLLGIISCSKGATNKFLCGVMNNLFVIIKTPVATSHSQSQKKDTEKPVPDGTTDLPQVHAINMLRVLVDDKTIASDVLPFIEKIFVLTIEGLCSPLWAIRNASGLLFASLLRRIFGNKKTRDETSQINGITGRELFTRFPGLHPYLMNQLEDAVGMMYQEVDDDSSLVNLMHPALYPCLVLLSRLQPSILDDYTEENSTRASRLLDNTDFEPKISSSVTESIALPTNLDLEVNTNVNERNTTIHTTTASTSLSMFNFVELVEACSVGPIYKTREMAARAFAPLINSSQMPGVAAYLLKDLEEPDASYNIKHGRLCQAYSLLYVHMQSNKNEDLRIQVILKVAPVISALWDAMLFECHNDIVRALYFKIVREFFCDDSWWRVNNGNVTPYLADLIRSTIHSFQRKMAKSLLVSGLSEKPSSSLHIPGSYLTMRELNSIILGLLGESKVPMLIVDSSSMLKKACCPAEALEIDIWGKIRSSLTNDVFYESKLDTISWLKENLDHIITFPTDIFSIGRLRSTLVFITFPESVDSSCRSKNPDPVLKSASIDLLTEINNKFTSDKIDGLNNYPVQSIHKHWGDVLSQIQNTRSLSVSRSLIRYSSSLVSFLCADISKFGKYEEVSISDEDVSILEKTGSNISKWVKVISSFTKPNAEASYREAACQAIKTITTVLKDTVFSKSNTGLSNQVDRDIASVHTQVMLSLLDLLQDDNQSVRETAEEIVYVQTDTHISSDRGAEVLIENAVNSLHTSNYNLISAFTERLLGEKTFDHINVTLTSKSSKLFLHEKENVYKDEWHELQLYAFGLICAIETARKHQAYTQDTVLGLVSTSEKCLEHIERLAKTLDSGMRINYQPDMFIATQCWLLFIAVYLCSLSHQAPTIDPDLNKRILDRTVVACKALLDKTKRTEFNGFNHPIVNRSLTAIISAAKALSSNKSDSFAEISSELVPTMFPHLSLSCHRLEKP</sequence>
<accession>A0A9W8A396</accession>
<evidence type="ECO:0000259" key="5">
    <source>
        <dbReference type="Pfam" id="PF25151"/>
    </source>
</evidence>